<evidence type="ECO:0000313" key="2">
    <source>
        <dbReference type="EMBL" id="MBF8178117.1"/>
    </source>
</evidence>
<name>A0ABS0ETG0_9BURK</name>
<reference evidence="2 3" key="1">
    <citation type="submission" date="2020-11" db="EMBL/GenBank/DDBJ databases">
        <title>WGS of Herminiimonas contaminans strain Marseille-Q4544 isolated from planarians Schmidtea mediterranea.</title>
        <authorList>
            <person name="Kangale L."/>
        </authorList>
    </citation>
    <scope>NUCLEOTIDE SEQUENCE [LARGE SCALE GENOMIC DNA]</scope>
    <source>
        <strain evidence="2 3">Marseille-Q4544</strain>
    </source>
</reference>
<dbReference type="Pfam" id="PF12697">
    <property type="entry name" value="Abhydrolase_6"/>
    <property type="match status" value="1"/>
</dbReference>
<sequence length="263" mass="29024">MNNFNKLAQQQENTQGDAMDVVCRGGGGITIVAVHGIQGTRASWQSLTEALGEQVRWVLPNLRGRAQAFRGHGSDDYSLEAFAAEIAKVIACYVTTPRYVLAGWSMGVSVTLATMDLLRKQGVPLPQALILMSGSPVLQQTSWFHATEHGALLEEITAREQRLGLRDAADRDAVAWTWQSISRSDQRSLLPEMDLPVLIVHGSDDEDSPYAHAQLLEQGLPHARLCTIEHAMHSILTQNTARVAEEMRVFLSDIPTLRSPYEK</sequence>
<proteinExistence type="predicted"/>
<dbReference type="RefSeq" id="WP_195875610.1">
    <property type="nucleotide sequence ID" value="NZ_JADOEL010000007.1"/>
</dbReference>
<organism evidence="2 3">
    <name type="scientific">Herminiimonas contaminans</name>
    <dbReference type="NCBI Taxonomy" id="1111140"/>
    <lineage>
        <taxon>Bacteria</taxon>
        <taxon>Pseudomonadati</taxon>
        <taxon>Pseudomonadota</taxon>
        <taxon>Betaproteobacteria</taxon>
        <taxon>Burkholderiales</taxon>
        <taxon>Oxalobacteraceae</taxon>
        <taxon>Herminiimonas</taxon>
    </lineage>
</organism>
<evidence type="ECO:0000259" key="1">
    <source>
        <dbReference type="Pfam" id="PF12697"/>
    </source>
</evidence>
<dbReference type="InterPro" id="IPR000073">
    <property type="entry name" value="AB_hydrolase_1"/>
</dbReference>
<dbReference type="InterPro" id="IPR050471">
    <property type="entry name" value="AB_hydrolase"/>
</dbReference>
<dbReference type="Gene3D" id="3.40.50.1820">
    <property type="entry name" value="alpha/beta hydrolase"/>
    <property type="match status" value="1"/>
</dbReference>
<feature type="domain" description="AB hydrolase-1" evidence="1">
    <location>
        <begin position="31"/>
        <end position="245"/>
    </location>
</feature>
<evidence type="ECO:0000313" key="3">
    <source>
        <dbReference type="Proteomes" id="UP000657372"/>
    </source>
</evidence>
<protein>
    <submittedName>
        <fullName evidence="2">Alpha/beta hydrolase</fullName>
    </submittedName>
</protein>
<gene>
    <name evidence="2" type="ORF">IXC47_10525</name>
</gene>
<dbReference type="PANTHER" id="PTHR43433">
    <property type="entry name" value="HYDROLASE, ALPHA/BETA FOLD FAMILY PROTEIN"/>
    <property type="match status" value="1"/>
</dbReference>
<dbReference type="Proteomes" id="UP000657372">
    <property type="component" value="Unassembled WGS sequence"/>
</dbReference>
<keyword evidence="2" id="KW-0378">Hydrolase</keyword>
<keyword evidence="3" id="KW-1185">Reference proteome</keyword>
<dbReference type="SUPFAM" id="SSF53474">
    <property type="entry name" value="alpha/beta-Hydrolases"/>
    <property type="match status" value="1"/>
</dbReference>
<dbReference type="EMBL" id="JADOEL010000007">
    <property type="protein sequence ID" value="MBF8178117.1"/>
    <property type="molecule type" value="Genomic_DNA"/>
</dbReference>
<dbReference type="GO" id="GO:0016787">
    <property type="term" value="F:hydrolase activity"/>
    <property type="evidence" value="ECO:0007669"/>
    <property type="project" value="UniProtKB-KW"/>
</dbReference>
<dbReference type="PANTHER" id="PTHR43433:SF5">
    <property type="entry name" value="AB HYDROLASE-1 DOMAIN-CONTAINING PROTEIN"/>
    <property type="match status" value="1"/>
</dbReference>
<comment type="caution">
    <text evidence="2">The sequence shown here is derived from an EMBL/GenBank/DDBJ whole genome shotgun (WGS) entry which is preliminary data.</text>
</comment>
<accession>A0ABS0ETG0</accession>
<dbReference type="InterPro" id="IPR029058">
    <property type="entry name" value="AB_hydrolase_fold"/>
</dbReference>